<sequence>MMRTVFLLVAVLVPLVTAAVVVLVVVLVATRSRARPAPPLVAPGPGGAPVLAPSTWQAELVGDGVLGSVGSPLASTYGVLVLDGGRLSFTRTGQAEPDWVVDCREVGVRRQGIGPFTVAAVRLFGPMGEVPLNVSQEHINRFSTNSLKDFRQSGYADQLVAALHAHGARPV</sequence>
<dbReference type="Proteomes" id="UP000199034">
    <property type="component" value="Unassembled WGS sequence"/>
</dbReference>
<dbReference type="EMBL" id="FMZM01000001">
    <property type="protein sequence ID" value="SDC17130.1"/>
    <property type="molecule type" value="Genomic_DNA"/>
</dbReference>
<name>A0A1G6JEI8_9ACTN</name>
<organism evidence="1 2">
    <name type="scientific">Nocardioides lianchengensis</name>
    <dbReference type="NCBI Taxonomy" id="1045774"/>
    <lineage>
        <taxon>Bacteria</taxon>
        <taxon>Bacillati</taxon>
        <taxon>Actinomycetota</taxon>
        <taxon>Actinomycetes</taxon>
        <taxon>Propionibacteriales</taxon>
        <taxon>Nocardioidaceae</taxon>
        <taxon>Nocardioides</taxon>
    </lineage>
</organism>
<dbReference type="AlphaFoldDB" id="A0A1G6JEI8"/>
<gene>
    <name evidence="1" type="ORF">SAMN05421872_101459</name>
</gene>
<evidence type="ECO:0000313" key="1">
    <source>
        <dbReference type="EMBL" id="SDC17130.1"/>
    </source>
</evidence>
<keyword evidence="2" id="KW-1185">Reference proteome</keyword>
<evidence type="ECO:0000313" key="2">
    <source>
        <dbReference type="Proteomes" id="UP000199034"/>
    </source>
</evidence>
<accession>A0A1G6JEI8</accession>
<proteinExistence type="predicted"/>
<dbReference type="STRING" id="1045774.SAMN05421872_101459"/>
<dbReference type="RefSeq" id="WP_139175381.1">
    <property type="nucleotide sequence ID" value="NZ_FMZM01000001.1"/>
</dbReference>
<evidence type="ECO:0008006" key="3">
    <source>
        <dbReference type="Google" id="ProtNLM"/>
    </source>
</evidence>
<dbReference type="OrthoDB" id="3789851at2"/>
<reference evidence="1 2" key="1">
    <citation type="submission" date="2016-10" db="EMBL/GenBank/DDBJ databases">
        <authorList>
            <person name="de Groot N.N."/>
        </authorList>
    </citation>
    <scope>NUCLEOTIDE SEQUENCE [LARGE SCALE GENOMIC DNA]</scope>
    <source>
        <strain evidence="1 2">CGMCC 4.6858</strain>
    </source>
</reference>
<protein>
    <recommendedName>
        <fullName evidence="3">PH domain-containing protein</fullName>
    </recommendedName>
</protein>